<feature type="chain" id="PRO_5043947867" evidence="1">
    <location>
        <begin position="23"/>
        <end position="215"/>
    </location>
</feature>
<dbReference type="AlphaFoldDB" id="A0AAW8HEA6"/>
<accession>A0AAW8HEA6</accession>
<keyword evidence="3" id="KW-1185">Reference proteome</keyword>
<name>A0AAW8HEA6_9ENTR</name>
<evidence type="ECO:0000313" key="2">
    <source>
        <dbReference type="EMBL" id="MDQ2258086.1"/>
    </source>
</evidence>
<dbReference type="Proteomes" id="UP001225042">
    <property type="component" value="Unassembled WGS sequence"/>
</dbReference>
<gene>
    <name evidence="2" type="ORF">RBJ67_18310</name>
</gene>
<proteinExistence type="predicted"/>
<dbReference type="RefSeq" id="WP_306682093.1">
    <property type="nucleotide sequence ID" value="NZ_JAVDKR010000001.1"/>
</dbReference>
<evidence type="ECO:0000256" key="1">
    <source>
        <dbReference type="SAM" id="SignalP"/>
    </source>
</evidence>
<evidence type="ECO:0000313" key="3">
    <source>
        <dbReference type="Proteomes" id="UP001225042"/>
    </source>
</evidence>
<comment type="caution">
    <text evidence="2">The sequence shown here is derived from an EMBL/GenBank/DDBJ whole genome shotgun (WGS) entry which is preliminary data.</text>
</comment>
<keyword evidence="1" id="KW-0732">Signal</keyword>
<protein>
    <submittedName>
        <fullName evidence="2">Uncharacterized protein</fullName>
    </submittedName>
</protein>
<sequence length="215" mass="24578">MSRSVSFIAGCYMALRIGVVYAADDSCGQAPVVTDDIKVVEIQSEAKNLDIGQAAQPSFITTLTQAKQDIFARYPDGQRAIAYYQYIVCQIIVQDSTLSSNEKIEALNKAFSTLFTPSASTYDAYTFLVLNNYDSKPTIERSELHKKDMEWKEIQRGQVVFHFRELQRNSQYIYIVDDSRHLEILIPVQGGVSKIRYTGESSWRNWNEMHPLKRI</sequence>
<reference evidence="2 3" key="1">
    <citation type="submission" date="2023-08" db="EMBL/GenBank/DDBJ databases">
        <authorList>
            <person name="Dale J."/>
        </authorList>
    </citation>
    <scope>NUCLEOTIDE SEQUENCE [LARGE SCALE GENOMIC DNA]</scope>
    <source>
        <strain evidence="2 3">2023EL-00788</strain>
    </source>
</reference>
<dbReference type="EMBL" id="JAVDKS010000007">
    <property type="protein sequence ID" value="MDQ2258086.1"/>
    <property type="molecule type" value="Genomic_DNA"/>
</dbReference>
<organism evidence="2 3">
    <name type="scientific">Enterobacter soli</name>
    <dbReference type="NCBI Taxonomy" id="885040"/>
    <lineage>
        <taxon>Bacteria</taxon>
        <taxon>Pseudomonadati</taxon>
        <taxon>Pseudomonadota</taxon>
        <taxon>Gammaproteobacteria</taxon>
        <taxon>Enterobacterales</taxon>
        <taxon>Enterobacteriaceae</taxon>
        <taxon>Enterobacter</taxon>
    </lineage>
</organism>
<feature type="signal peptide" evidence="1">
    <location>
        <begin position="1"/>
        <end position="22"/>
    </location>
</feature>